<evidence type="ECO:0000313" key="2">
    <source>
        <dbReference type="EMBL" id="GAA0586135.1"/>
    </source>
</evidence>
<dbReference type="RefSeq" id="WP_343895696.1">
    <property type="nucleotide sequence ID" value="NZ_BAAAFZ010000034.1"/>
</dbReference>
<dbReference type="Proteomes" id="UP001501588">
    <property type="component" value="Unassembled WGS sequence"/>
</dbReference>
<name>A0ABN1FAI6_9PROT</name>
<evidence type="ECO:0000256" key="1">
    <source>
        <dbReference type="SAM" id="SignalP"/>
    </source>
</evidence>
<protein>
    <recommendedName>
        <fullName evidence="4">MipA/OmpV family protein</fullName>
    </recommendedName>
</protein>
<dbReference type="InterPro" id="IPR010583">
    <property type="entry name" value="MipA"/>
</dbReference>
<dbReference type="EMBL" id="BAAAFZ010000034">
    <property type="protein sequence ID" value="GAA0586135.1"/>
    <property type="molecule type" value="Genomic_DNA"/>
</dbReference>
<keyword evidence="1" id="KW-0732">Signal</keyword>
<feature type="chain" id="PRO_5046923560" description="MipA/OmpV family protein" evidence="1">
    <location>
        <begin position="28"/>
        <end position="304"/>
    </location>
</feature>
<reference evidence="2 3" key="1">
    <citation type="journal article" date="2019" name="Int. J. Syst. Evol. Microbiol.">
        <title>The Global Catalogue of Microorganisms (GCM) 10K type strain sequencing project: providing services to taxonomists for standard genome sequencing and annotation.</title>
        <authorList>
            <consortium name="The Broad Institute Genomics Platform"/>
            <consortium name="The Broad Institute Genome Sequencing Center for Infectious Disease"/>
            <person name="Wu L."/>
            <person name="Ma J."/>
        </authorList>
    </citation>
    <scope>NUCLEOTIDE SEQUENCE [LARGE SCALE GENOMIC DNA]</scope>
    <source>
        <strain evidence="2 3">JCM 9933</strain>
    </source>
</reference>
<accession>A0ABN1FAI6</accession>
<sequence>MRSAVAALTTGALCLAPLLAVPAPARAQPTVAIPALPAGGAQAPERRPLFEIGVFGGGGWVPDYPAAGQNHWRVLPAPYLIYRGEVLRSSDRGVRGRLFRNGDLEFSLSFNAAFGARSRDNRAREGMPDIDYLGEVGPALRYVAWRGDGGRRRITLELPVRAVFSTDLSDIDFRGFTAAPEAAFEHVGLFHPAARTRVSIGPVFASGLLSDYFYRVEDRYARPGRPAYDASGGYLGTRLTFSHRRPLTERISVGGGGRVENFTGAANADSPLYKREWNLTLFAGVSFSLYRSERTVDSASEPFD</sequence>
<dbReference type="Pfam" id="PF06629">
    <property type="entry name" value="MipA"/>
    <property type="match status" value="1"/>
</dbReference>
<feature type="signal peptide" evidence="1">
    <location>
        <begin position="1"/>
        <end position="27"/>
    </location>
</feature>
<comment type="caution">
    <text evidence="2">The sequence shown here is derived from an EMBL/GenBank/DDBJ whole genome shotgun (WGS) entry which is preliminary data.</text>
</comment>
<evidence type="ECO:0008006" key="4">
    <source>
        <dbReference type="Google" id="ProtNLM"/>
    </source>
</evidence>
<proteinExistence type="predicted"/>
<keyword evidence="3" id="KW-1185">Reference proteome</keyword>
<organism evidence="2 3">
    <name type="scientific">Craurococcus roseus</name>
    <dbReference type="NCBI Taxonomy" id="77585"/>
    <lineage>
        <taxon>Bacteria</taxon>
        <taxon>Pseudomonadati</taxon>
        <taxon>Pseudomonadota</taxon>
        <taxon>Alphaproteobacteria</taxon>
        <taxon>Acetobacterales</taxon>
        <taxon>Acetobacteraceae</taxon>
        <taxon>Craurococcus</taxon>
    </lineage>
</organism>
<evidence type="ECO:0000313" key="3">
    <source>
        <dbReference type="Proteomes" id="UP001501588"/>
    </source>
</evidence>
<gene>
    <name evidence="2" type="ORF">GCM10009416_25590</name>
</gene>